<dbReference type="EMBL" id="SJTH01000059">
    <property type="protein sequence ID" value="TCJ01516.1"/>
    <property type="molecule type" value="Genomic_DNA"/>
</dbReference>
<reference evidence="2 3" key="1">
    <citation type="submission" date="2019-03" db="EMBL/GenBank/DDBJ databases">
        <authorList>
            <person name="Jensen L."/>
            <person name="Storgaard J."/>
            <person name="Sulaj E."/>
            <person name="Schramm A."/>
            <person name="Marshall I.P.G."/>
        </authorList>
    </citation>
    <scope>NUCLEOTIDE SEQUENCE [LARGE SCALE GENOMIC DNA]</scope>
    <source>
        <strain evidence="2 3">2017H2G3</strain>
    </source>
</reference>
<dbReference type="AlphaFoldDB" id="A0A4R1AWN5"/>
<feature type="transmembrane region" description="Helical" evidence="1">
    <location>
        <begin position="199"/>
        <end position="219"/>
    </location>
</feature>
<dbReference type="STRING" id="1742358.GCA_001439605_02348"/>
<sequence>MRILFYEVRKIIVSPIVLGLTFLFLCFNFYLIYENSYIKDDIRSLNQIAQTYGTEINDEMLSKMQSDYEASLKKVNAITSNAVSKTYKNMDAFYSDRSIYIPEKFSEKEIQIFNKTALLEYYYSNSLIIDESFLARDPVKKAEYELKVYGISGEAAELIRSKYNNFTERFNEVKDNREYKYLFPAQSVWETHLLLFKNMFKALLIESLFLTILVTAYVMNFEFERGTYLLAYSSKRGRKLWLNKFFAALITNVSILSILLAISLAVYFSVFSYREFWLVPISSSFNAGKEWFMSWWNLSFIEYLAVAVVLSYLLIILFTLITVVLARWIRNSYLVFFTFLCLFGAIFINQGMFENSSMLFLLGSFTPVHLILNSFVWFMQRTITFTAYYEIITILAWYVILLLAVFYSAKSFQKCDLK</sequence>
<organism evidence="2 3">
    <name type="scientific">Cytobacillus praedii</name>
    <dbReference type="NCBI Taxonomy" id="1742358"/>
    <lineage>
        <taxon>Bacteria</taxon>
        <taxon>Bacillati</taxon>
        <taxon>Bacillota</taxon>
        <taxon>Bacilli</taxon>
        <taxon>Bacillales</taxon>
        <taxon>Bacillaceae</taxon>
        <taxon>Cytobacillus</taxon>
    </lineage>
</organism>
<keyword evidence="3" id="KW-1185">Reference proteome</keyword>
<keyword evidence="1" id="KW-0472">Membrane</keyword>
<feature type="transmembrane region" description="Helical" evidence="1">
    <location>
        <begin position="240"/>
        <end position="268"/>
    </location>
</feature>
<keyword evidence="1" id="KW-1133">Transmembrane helix</keyword>
<evidence type="ECO:0000256" key="1">
    <source>
        <dbReference type="SAM" id="Phobius"/>
    </source>
</evidence>
<dbReference type="OrthoDB" id="2060782at2"/>
<feature type="transmembrane region" description="Helical" evidence="1">
    <location>
        <begin position="359"/>
        <end position="379"/>
    </location>
</feature>
<dbReference type="RefSeq" id="WP_057765112.1">
    <property type="nucleotide sequence ID" value="NZ_CP183326.1"/>
</dbReference>
<evidence type="ECO:0000313" key="2">
    <source>
        <dbReference type="EMBL" id="TCJ01516.1"/>
    </source>
</evidence>
<feature type="transmembrane region" description="Helical" evidence="1">
    <location>
        <begin position="12"/>
        <end position="33"/>
    </location>
</feature>
<proteinExistence type="predicted"/>
<name>A0A4R1AWN5_9BACI</name>
<protein>
    <submittedName>
        <fullName evidence="2">Uncharacterized protein</fullName>
    </submittedName>
</protein>
<feature type="transmembrane region" description="Helical" evidence="1">
    <location>
        <begin position="333"/>
        <end position="353"/>
    </location>
</feature>
<gene>
    <name evidence="2" type="ORF">E0Y62_23595</name>
</gene>
<comment type="caution">
    <text evidence="2">The sequence shown here is derived from an EMBL/GenBank/DDBJ whole genome shotgun (WGS) entry which is preliminary data.</text>
</comment>
<feature type="transmembrane region" description="Helical" evidence="1">
    <location>
        <begin position="303"/>
        <end position="326"/>
    </location>
</feature>
<accession>A0A4R1AWN5</accession>
<feature type="transmembrane region" description="Helical" evidence="1">
    <location>
        <begin position="391"/>
        <end position="409"/>
    </location>
</feature>
<evidence type="ECO:0000313" key="3">
    <source>
        <dbReference type="Proteomes" id="UP000293846"/>
    </source>
</evidence>
<dbReference type="Proteomes" id="UP000293846">
    <property type="component" value="Unassembled WGS sequence"/>
</dbReference>
<keyword evidence="1" id="KW-0812">Transmembrane</keyword>